<comment type="caution">
    <text evidence="3">The sequence shown here is derived from an EMBL/GenBank/DDBJ whole genome shotgun (WGS) entry which is preliminary data.</text>
</comment>
<evidence type="ECO:0000313" key="3">
    <source>
        <dbReference type="EMBL" id="KAL5102746.1"/>
    </source>
</evidence>
<feature type="chain" id="PRO_5045484188" description="DUF5727 domain-containing protein" evidence="1">
    <location>
        <begin position="18"/>
        <end position="316"/>
    </location>
</feature>
<protein>
    <recommendedName>
        <fullName evidence="2">DUF5727 domain-containing protein</fullName>
    </recommendedName>
</protein>
<dbReference type="InterPro" id="IPR043785">
    <property type="entry name" value="DUF5727"/>
</dbReference>
<evidence type="ECO:0000313" key="4">
    <source>
        <dbReference type="Proteomes" id="UP001651158"/>
    </source>
</evidence>
<accession>A0ABR4PZJ2</accession>
<sequence>MLRIAAFLLLAVCSSGAEPLIWGSRVVGTPQGPSPPMYFRLLSDGKISTYSRDGSLSLITIKNGMCYAEEEVWSSSCQKDAGSANITVPDVSKVWSVEVYGSTWISTAIFIPNCTFEKPAKGRVDVGTSFPLFRPRKGHSHVEIDFAVGGADADSRVWLLENSILRCIWQGITLQNPSWPYCRNLSRDYTSDLRRWSGVGGNLVVTVDWEQEGESPEVAECKTVMRYWSQHYSTLEAALFPFLSQCIPTVSQLYCTHLSLACLHPTLILHFSLNSTPIVPISTKGMRSGLQTANASTLAKELLQLTRTSHCVSLAE</sequence>
<evidence type="ECO:0000259" key="2">
    <source>
        <dbReference type="Pfam" id="PF18997"/>
    </source>
</evidence>
<feature type="signal peptide" evidence="1">
    <location>
        <begin position="1"/>
        <end position="17"/>
    </location>
</feature>
<keyword evidence="1" id="KW-0732">Signal</keyword>
<proteinExistence type="predicted"/>
<dbReference type="EMBL" id="JAKROA010000027">
    <property type="protein sequence ID" value="KAL5102746.1"/>
    <property type="molecule type" value="Genomic_DNA"/>
</dbReference>
<keyword evidence="4" id="KW-1185">Reference proteome</keyword>
<feature type="domain" description="DUF5727" evidence="2">
    <location>
        <begin position="59"/>
        <end position="199"/>
    </location>
</feature>
<gene>
    <name evidence="3" type="ORF">TcWFU_009129</name>
</gene>
<dbReference type="Pfam" id="PF18997">
    <property type="entry name" value="DUF5727"/>
    <property type="match status" value="1"/>
</dbReference>
<name>A0ABR4PZJ2_9CEST</name>
<dbReference type="Proteomes" id="UP001651158">
    <property type="component" value="Unassembled WGS sequence"/>
</dbReference>
<reference evidence="3 4" key="1">
    <citation type="journal article" date="2022" name="Front. Cell. Infect. Microbiol.">
        <title>The Genomes of Two Strains of Taenia crassiceps the Animal Model for the Study of Human Cysticercosis.</title>
        <authorList>
            <person name="Bobes R.J."/>
            <person name="Estrada K."/>
            <person name="Rios-Valencia D.G."/>
            <person name="Calderon-Gallegos A."/>
            <person name="de la Torre P."/>
            <person name="Carrero J.C."/>
            <person name="Sanchez-Flores A."/>
            <person name="Laclette J.P."/>
        </authorList>
    </citation>
    <scope>NUCLEOTIDE SEQUENCE [LARGE SCALE GENOMIC DNA]</scope>
    <source>
        <strain evidence="3">WFUcys</strain>
    </source>
</reference>
<evidence type="ECO:0000256" key="1">
    <source>
        <dbReference type="SAM" id="SignalP"/>
    </source>
</evidence>
<organism evidence="3 4">
    <name type="scientific">Taenia crassiceps</name>
    <dbReference type="NCBI Taxonomy" id="6207"/>
    <lineage>
        <taxon>Eukaryota</taxon>
        <taxon>Metazoa</taxon>
        <taxon>Spiralia</taxon>
        <taxon>Lophotrochozoa</taxon>
        <taxon>Platyhelminthes</taxon>
        <taxon>Cestoda</taxon>
        <taxon>Eucestoda</taxon>
        <taxon>Cyclophyllidea</taxon>
        <taxon>Taeniidae</taxon>
        <taxon>Taenia</taxon>
    </lineage>
</organism>